<keyword evidence="1" id="KW-1133">Transmembrane helix</keyword>
<feature type="transmembrane region" description="Helical" evidence="1">
    <location>
        <begin position="32"/>
        <end position="52"/>
    </location>
</feature>
<protein>
    <submittedName>
        <fullName evidence="2">Uncharacterized protein</fullName>
    </submittedName>
</protein>
<sequence>MRPVIWTTGTLALLASGGYVLVYVYRWEWHRALLVGILFLAALVGMSTALVLRRLGRLERTVSAPSRADDALQHLRAAPVELPRFRWLAPHDPDRVGVFIPLLIGGGVLLSGAAWLVERVAGSAARAGVEEDLAGDLRGLSFPVAPLVPSPGEVLAGVGREADPGLEVLLGPAGGSPR</sequence>
<keyword evidence="1" id="KW-0812">Transmembrane</keyword>
<organism evidence="2 3">
    <name type="scientific">Blastococcus goldschmidtiae</name>
    <dbReference type="NCBI Taxonomy" id="3075546"/>
    <lineage>
        <taxon>Bacteria</taxon>
        <taxon>Bacillati</taxon>
        <taxon>Actinomycetota</taxon>
        <taxon>Actinomycetes</taxon>
        <taxon>Geodermatophilales</taxon>
        <taxon>Geodermatophilaceae</taxon>
        <taxon>Blastococcus</taxon>
    </lineage>
</organism>
<reference evidence="3" key="1">
    <citation type="submission" date="2023-07" db="EMBL/GenBank/DDBJ databases">
        <title>30 novel species of actinomycetes from the DSMZ collection.</title>
        <authorList>
            <person name="Nouioui I."/>
        </authorList>
    </citation>
    <scope>NUCLEOTIDE SEQUENCE [LARGE SCALE GENOMIC DNA]</scope>
    <source>
        <strain evidence="3">DSM 46792</strain>
    </source>
</reference>
<name>A0ABU2K5J8_9ACTN</name>
<evidence type="ECO:0000256" key="1">
    <source>
        <dbReference type="SAM" id="Phobius"/>
    </source>
</evidence>
<dbReference type="Proteomes" id="UP001183222">
    <property type="component" value="Unassembled WGS sequence"/>
</dbReference>
<keyword evidence="3" id="KW-1185">Reference proteome</keyword>
<feature type="transmembrane region" description="Helical" evidence="1">
    <location>
        <begin position="96"/>
        <end position="117"/>
    </location>
</feature>
<evidence type="ECO:0000313" key="2">
    <source>
        <dbReference type="EMBL" id="MDT0275470.1"/>
    </source>
</evidence>
<gene>
    <name evidence="2" type="ORF">RM425_06095</name>
</gene>
<feature type="transmembrane region" description="Helical" evidence="1">
    <location>
        <begin position="6"/>
        <end position="25"/>
    </location>
</feature>
<proteinExistence type="predicted"/>
<dbReference type="RefSeq" id="WP_311344292.1">
    <property type="nucleotide sequence ID" value="NZ_JAVREI010000002.1"/>
</dbReference>
<keyword evidence="1" id="KW-0472">Membrane</keyword>
<comment type="caution">
    <text evidence="2">The sequence shown here is derived from an EMBL/GenBank/DDBJ whole genome shotgun (WGS) entry which is preliminary data.</text>
</comment>
<accession>A0ABU2K5J8</accession>
<evidence type="ECO:0000313" key="3">
    <source>
        <dbReference type="Proteomes" id="UP001183222"/>
    </source>
</evidence>
<dbReference type="EMBL" id="JAVREI010000002">
    <property type="protein sequence ID" value="MDT0275470.1"/>
    <property type="molecule type" value="Genomic_DNA"/>
</dbReference>